<dbReference type="EMBL" id="LMWX01000096">
    <property type="protein sequence ID" value="KUN75339.1"/>
    <property type="molecule type" value="Genomic_DNA"/>
</dbReference>
<comment type="caution">
    <text evidence="1">The sequence shown here is derived from an EMBL/GenBank/DDBJ whole genome shotgun (WGS) entry which is preliminary data.</text>
</comment>
<proteinExistence type="predicted"/>
<dbReference type="RefSeq" id="WP_061930973.1">
    <property type="nucleotide sequence ID" value="NZ_JBEYBH010000012.1"/>
</dbReference>
<protein>
    <recommendedName>
        <fullName evidence="3">Lipoprotein</fullName>
    </recommendedName>
</protein>
<organism evidence="1 2">
    <name type="scientific">Streptomyces bungoensis</name>
    <dbReference type="NCBI Taxonomy" id="285568"/>
    <lineage>
        <taxon>Bacteria</taxon>
        <taxon>Bacillati</taxon>
        <taxon>Actinomycetota</taxon>
        <taxon>Actinomycetes</taxon>
        <taxon>Kitasatosporales</taxon>
        <taxon>Streptomycetaceae</taxon>
        <taxon>Streptomyces</taxon>
    </lineage>
</organism>
<keyword evidence="2" id="KW-1185">Reference proteome</keyword>
<evidence type="ECO:0000313" key="2">
    <source>
        <dbReference type="Proteomes" id="UP000053024"/>
    </source>
</evidence>
<evidence type="ECO:0000313" key="1">
    <source>
        <dbReference type="EMBL" id="KUN75339.1"/>
    </source>
</evidence>
<dbReference type="PROSITE" id="PS51257">
    <property type="entry name" value="PROKAR_LIPOPROTEIN"/>
    <property type="match status" value="1"/>
</dbReference>
<evidence type="ECO:0008006" key="3">
    <source>
        <dbReference type="Google" id="ProtNLM"/>
    </source>
</evidence>
<dbReference type="Proteomes" id="UP000053024">
    <property type="component" value="Unassembled WGS sequence"/>
</dbReference>
<sequence>MRRGLVAVTAVAAVAVAGCDDGVRPGLVVRGTPPASPYGGPLHVPVKFLDEDGPRALRLASGAAGRALECDGEIFDGSGPDGWSEADGGDTPEEGLDLYFDMFEPEEPDHGYRAEREEADRVLYSFDVGGRTKVAVVVARDQRDRPGWGPETSAACDPAELPARVTDSLGWEVWQDADGGRVPVRRLSSSPGPEHCGWQSAHFLTLDGREYVRDPDAVLARDGLLRAPYRGDVRMPADARDTGYHRRGRHLWLTADREVAYVRTARGVEAWPGVRREVGCD</sequence>
<dbReference type="AlphaFoldDB" id="A0A101SJG8"/>
<dbReference type="STRING" id="285568.AQJ66_36035"/>
<dbReference type="OrthoDB" id="5183782at2"/>
<reference evidence="1 2" key="1">
    <citation type="submission" date="2015-10" db="EMBL/GenBank/DDBJ databases">
        <title>Draft genome sequence of Streptomyces bungoensis DSM 41781, type strain for the species Streptomyces bungoensis.</title>
        <authorList>
            <person name="Ruckert C."/>
            <person name="Winkler A."/>
            <person name="Kalinowski J."/>
            <person name="Kampfer P."/>
            <person name="Glaeser S."/>
        </authorList>
    </citation>
    <scope>NUCLEOTIDE SEQUENCE [LARGE SCALE GENOMIC DNA]</scope>
    <source>
        <strain evidence="1 2">DSM 41781</strain>
    </source>
</reference>
<name>A0A101SJG8_9ACTN</name>
<accession>A0A101SJG8</accession>
<gene>
    <name evidence="1" type="ORF">AQJ66_36035</name>
</gene>